<sequence>MGLRNEHDDGHSFNDYEYTHEDEEQLSHKKRIRKLLEDRLEKKRLREEIDELDGDFDWDELDK</sequence>
<reference evidence="2 4" key="1">
    <citation type="submission" date="2015-11" db="EMBL/GenBank/DDBJ databases">
        <title>Genomic analysis of 38 Legionella species identifies large and diverse effector repertoires.</title>
        <authorList>
            <person name="Burstein D."/>
            <person name="Amaro F."/>
            <person name="Zusman T."/>
            <person name="Lifshitz Z."/>
            <person name="Cohen O."/>
            <person name="Gilbert J.A."/>
            <person name="Pupko T."/>
            <person name="Shuman H.A."/>
            <person name="Segal G."/>
        </authorList>
    </citation>
    <scope>NUCLEOTIDE SEQUENCE [LARGE SCALE GENOMIC DNA]</scope>
    <source>
        <strain evidence="2 4">CDC#1407-AL-14</strain>
    </source>
</reference>
<dbReference type="Proteomes" id="UP000054735">
    <property type="component" value="Unassembled WGS sequence"/>
</dbReference>
<evidence type="ECO:0000313" key="2">
    <source>
        <dbReference type="EMBL" id="KTC67908.1"/>
    </source>
</evidence>
<protein>
    <submittedName>
        <fullName evidence="3">Uncharacterized protein</fullName>
    </submittedName>
</protein>
<gene>
    <name evidence="2" type="ORF">Lbir_2510</name>
    <name evidence="3" type="ORF">NCTC12437_01155</name>
</gene>
<evidence type="ECO:0000313" key="5">
    <source>
        <dbReference type="Proteomes" id="UP000255066"/>
    </source>
</evidence>
<evidence type="ECO:0000256" key="1">
    <source>
        <dbReference type="SAM" id="MobiDB-lite"/>
    </source>
</evidence>
<keyword evidence="4" id="KW-1185">Reference proteome</keyword>
<dbReference type="EMBL" id="UGNW01000001">
    <property type="protein sequence ID" value="STX31383.1"/>
    <property type="molecule type" value="Genomic_DNA"/>
</dbReference>
<feature type="compositionally biased region" description="Basic and acidic residues" evidence="1">
    <location>
        <begin position="1"/>
        <end position="19"/>
    </location>
</feature>
<accession>A0A378I8L9</accession>
<dbReference type="STRING" id="28083.Lbir_2510"/>
<name>A0A378I8L9_9GAMM</name>
<dbReference type="RefSeq" id="WP_058524514.1">
    <property type="nucleotide sequence ID" value="NZ_CAAAHV010000003.1"/>
</dbReference>
<reference evidence="3 5" key="2">
    <citation type="submission" date="2018-06" db="EMBL/GenBank/DDBJ databases">
        <authorList>
            <consortium name="Pathogen Informatics"/>
            <person name="Doyle S."/>
        </authorList>
    </citation>
    <scope>NUCLEOTIDE SEQUENCE [LARGE SCALE GENOMIC DNA]</scope>
    <source>
        <strain evidence="3 5">NCTC12437</strain>
    </source>
</reference>
<evidence type="ECO:0000313" key="4">
    <source>
        <dbReference type="Proteomes" id="UP000054735"/>
    </source>
</evidence>
<dbReference type="InterPro" id="IPR058059">
    <property type="entry name" value="PA3496-like"/>
</dbReference>
<organism evidence="3 5">
    <name type="scientific">Legionella birminghamensis</name>
    <dbReference type="NCBI Taxonomy" id="28083"/>
    <lineage>
        <taxon>Bacteria</taxon>
        <taxon>Pseudomonadati</taxon>
        <taxon>Pseudomonadota</taxon>
        <taxon>Gammaproteobacteria</taxon>
        <taxon>Legionellales</taxon>
        <taxon>Legionellaceae</taxon>
        <taxon>Legionella</taxon>
    </lineage>
</organism>
<feature type="region of interest" description="Disordered" evidence="1">
    <location>
        <begin position="1"/>
        <end position="26"/>
    </location>
</feature>
<proteinExistence type="predicted"/>
<dbReference type="EMBL" id="LNXT01000048">
    <property type="protein sequence ID" value="KTC67908.1"/>
    <property type="molecule type" value="Genomic_DNA"/>
</dbReference>
<dbReference type="NCBIfam" id="NF046101">
    <property type="entry name" value="PA3496_fam"/>
    <property type="match status" value="1"/>
</dbReference>
<dbReference type="Proteomes" id="UP000255066">
    <property type="component" value="Unassembled WGS sequence"/>
</dbReference>
<dbReference type="AlphaFoldDB" id="A0A378I8L9"/>
<evidence type="ECO:0000313" key="3">
    <source>
        <dbReference type="EMBL" id="STX31383.1"/>
    </source>
</evidence>